<evidence type="ECO:0000256" key="2">
    <source>
        <dbReference type="ARBA" id="ARBA00022746"/>
    </source>
</evidence>
<gene>
    <name evidence="7" type="ORF">X560_0264</name>
</gene>
<dbReference type="InterPro" id="IPR036188">
    <property type="entry name" value="FAD/NAD-bd_sf"/>
</dbReference>
<reference evidence="7 8" key="1">
    <citation type="journal article" date="2015" name="Genome Biol. Evol.">
        <title>Comparative Genomics of Listeria Sensu Lato: Genus-Wide Differences in Evolutionary Dynamics and the Progressive Gain of Complex, Potentially Pathogenicity-Related Traits through Lateral Gene Transfer.</title>
        <authorList>
            <person name="Chiara M."/>
            <person name="Caruso M."/>
            <person name="D'Erchia A.M."/>
            <person name="Manzari C."/>
            <person name="Fraccalvieri R."/>
            <person name="Goffredo E."/>
            <person name="Latorre L."/>
            <person name="Miccolupo A."/>
            <person name="Padalino I."/>
            <person name="Santagada G."/>
            <person name="Chiocco D."/>
            <person name="Pesole G."/>
            <person name="Horner D.S."/>
            <person name="Parisi A."/>
        </authorList>
    </citation>
    <scope>NUCLEOTIDE SEQUENCE [LARGE SCALE GENOMIC DNA]</scope>
    <source>
        <strain evidence="7 8">1991</strain>
    </source>
</reference>
<keyword evidence="3 5" id="KW-0560">Oxidoreductase</keyword>
<dbReference type="PANTHER" id="PTHR43734">
    <property type="entry name" value="PHYTOENE DESATURASE"/>
    <property type="match status" value="1"/>
</dbReference>
<sequence>MKNIAIIGAGVTGLAAAIRLAAKGHKVTIFEKSSQVGGRMNQFQKDGFTFDMGPTIVMMPEVYREVFQAAGRSLEDYMEMTQLPSIYDVYFPNEDKLTIPTDLAALQTLLEKIEPGTTAGFLKFLADVYKRYEIARKHFLERSFRKPSDFYNPYTLFQGLRLKTFDSADHLIKKYVSNEKVQKLLAFQTLYIGIDPKQGPSLYSIIPMIEMVFGVHYIKGGMYSMASGLEKLARELDVTIHTNTPVEKIITDEQSKTAIGIETTETHLFDQILCTADFPYAALHLVPTLKKYPQQKIESMDYSCSAFLLYLGLDRDLKEDLSIHNVLFSRDFEQNIQEIFDGTVSTDPSLYLYAPSVIDHDLAPENQTGLYVLMPVPELKTLNIDWEDPSFIQKVKQQIYQKLAEIPALENITEAIISETIFTPKDFEHNYNAQFGAAFGLRPTLKQSNYYRPQNVSSDYKNLYFAGASTHPGAGVPIVLTSAKITTEEMLRDIQDLG</sequence>
<dbReference type="PATRIC" id="fig|1430899.3.peg.267"/>
<comment type="caution">
    <text evidence="7">The sequence shown here is derived from an EMBL/GenBank/DDBJ whole genome shotgun (WGS) entry which is preliminary data.</text>
</comment>
<name>A0A0J8GET4_9LIST</name>
<organism evidence="7 8">
    <name type="scientific">Listeria fleischmannii 1991</name>
    <dbReference type="NCBI Taxonomy" id="1430899"/>
    <lineage>
        <taxon>Bacteria</taxon>
        <taxon>Bacillati</taxon>
        <taxon>Bacillota</taxon>
        <taxon>Bacilli</taxon>
        <taxon>Bacillales</taxon>
        <taxon>Listeriaceae</taxon>
        <taxon>Listeria</taxon>
    </lineage>
</organism>
<dbReference type="PRINTS" id="PR00419">
    <property type="entry name" value="ADXRDTASE"/>
</dbReference>
<evidence type="ECO:0000256" key="4">
    <source>
        <dbReference type="ARBA" id="ARBA00038322"/>
    </source>
</evidence>
<feature type="domain" description="Amine oxidase" evidence="6">
    <location>
        <begin position="12"/>
        <end position="490"/>
    </location>
</feature>
<proteinExistence type="inferred from homology"/>
<dbReference type="Pfam" id="PF01593">
    <property type="entry name" value="Amino_oxidase"/>
    <property type="match status" value="1"/>
</dbReference>
<evidence type="ECO:0000313" key="8">
    <source>
        <dbReference type="Proteomes" id="UP000052258"/>
    </source>
</evidence>
<accession>A0A0J8GET4</accession>
<protein>
    <submittedName>
        <fullName evidence="7">Phytoene dehydrogenase</fullName>
    </submittedName>
</protein>
<keyword evidence="2 5" id="KW-0125">Carotenoid biosynthesis</keyword>
<dbReference type="NCBIfam" id="TIGR02734">
    <property type="entry name" value="crtI_fam"/>
    <property type="match status" value="1"/>
</dbReference>
<dbReference type="OrthoDB" id="9814556at2"/>
<evidence type="ECO:0000313" key="7">
    <source>
        <dbReference type="EMBL" id="KMT61197.1"/>
    </source>
</evidence>
<dbReference type="Proteomes" id="UP000052258">
    <property type="component" value="Unassembled WGS sequence"/>
</dbReference>
<evidence type="ECO:0000256" key="5">
    <source>
        <dbReference type="RuleBase" id="RU362075"/>
    </source>
</evidence>
<dbReference type="AlphaFoldDB" id="A0A0J8GET4"/>
<dbReference type="InterPro" id="IPR008150">
    <property type="entry name" value="Phytoene_DH_bac_CS"/>
</dbReference>
<dbReference type="SUPFAM" id="SSF51905">
    <property type="entry name" value="FAD/NAD(P)-binding domain"/>
    <property type="match status" value="1"/>
</dbReference>
<dbReference type="GO" id="GO:0016627">
    <property type="term" value="F:oxidoreductase activity, acting on the CH-CH group of donors"/>
    <property type="evidence" value="ECO:0007669"/>
    <property type="project" value="UniProtKB-ARBA"/>
</dbReference>
<dbReference type="PROSITE" id="PS00982">
    <property type="entry name" value="PHYTOENE_DH"/>
    <property type="match status" value="1"/>
</dbReference>
<evidence type="ECO:0000256" key="1">
    <source>
        <dbReference type="ARBA" id="ARBA00004829"/>
    </source>
</evidence>
<dbReference type="InterPro" id="IPR002937">
    <property type="entry name" value="Amino_oxidase"/>
</dbReference>
<dbReference type="RefSeq" id="WP_059139831.1">
    <property type="nucleotide sequence ID" value="NZ_KQ130610.1"/>
</dbReference>
<comment type="pathway">
    <text evidence="1 5">Carotenoid biosynthesis.</text>
</comment>
<evidence type="ECO:0000259" key="6">
    <source>
        <dbReference type="Pfam" id="PF01593"/>
    </source>
</evidence>
<dbReference type="EMBL" id="AZHO01000004">
    <property type="protein sequence ID" value="KMT61197.1"/>
    <property type="molecule type" value="Genomic_DNA"/>
</dbReference>
<evidence type="ECO:0000256" key="3">
    <source>
        <dbReference type="ARBA" id="ARBA00023002"/>
    </source>
</evidence>
<dbReference type="GO" id="GO:0016117">
    <property type="term" value="P:carotenoid biosynthetic process"/>
    <property type="evidence" value="ECO:0007669"/>
    <property type="project" value="UniProtKB-KW"/>
</dbReference>
<keyword evidence="8" id="KW-1185">Reference proteome</keyword>
<dbReference type="InterPro" id="IPR014105">
    <property type="entry name" value="Carotenoid/retinoid_OxRdtase"/>
</dbReference>
<comment type="similarity">
    <text evidence="4">Belongs to the carotenoid/retinoid oxidoreductase family. CrtN subfamily.</text>
</comment>
<dbReference type="Gene3D" id="3.50.50.60">
    <property type="entry name" value="FAD/NAD(P)-binding domain"/>
    <property type="match status" value="2"/>
</dbReference>
<dbReference type="PANTHER" id="PTHR43734:SF1">
    <property type="entry name" value="PHYTOENE DESATURASE"/>
    <property type="match status" value="1"/>
</dbReference>